<reference evidence="5" key="2">
    <citation type="journal article" date="2024" name="Antonie Van Leeuwenhoek">
        <title>Roseihalotalea indica gen. nov., sp. nov., a halophilic Bacteroidetes from mesopelagic Southwest Indian Ocean with higher carbohydrate metabolic potential.</title>
        <authorList>
            <person name="Chen B."/>
            <person name="Zhang M."/>
            <person name="Lin D."/>
            <person name="Ye J."/>
            <person name="Tang K."/>
        </authorList>
    </citation>
    <scope>NUCLEOTIDE SEQUENCE</scope>
    <source>
        <strain evidence="5">TK19036</strain>
    </source>
</reference>
<feature type="domain" description="HTH araC/xylS-type" evidence="4">
    <location>
        <begin position="191"/>
        <end position="300"/>
    </location>
</feature>
<dbReference type="EMBL" id="CP120682">
    <property type="protein sequence ID" value="WKN35243.1"/>
    <property type="molecule type" value="Genomic_DNA"/>
</dbReference>
<dbReference type="PROSITE" id="PS01124">
    <property type="entry name" value="HTH_ARAC_FAMILY_2"/>
    <property type="match status" value="1"/>
</dbReference>
<keyword evidence="3" id="KW-0804">Transcription</keyword>
<keyword evidence="1" id="KW-0805">Transcription regulation</keyword>
<name>A0AA49JC21_9BACT</name>
<dbReference type="Pfam" id="PF12833">
    <property type="entry name" value="HTH_18"/>
    <property type="match status" value="1"/>
</dbReference>
<reference evidence="5" key="1">
    <citation type="journal article" date="2023" name="Comput. Struct. Biotechnol. J.">
        <title>Discovery of a novel marine Bacteroidetes with a rich repertoire of carbohydrate-active enzymes.</title>
        <authorList>
            <person name="Chen B."/>
            <person name="Liu G."/>
            <person name="Chen Q."/>
            <person name="Wang H."/>
            <person name="Liu L."/>
            <person name="Tang K."/>
        </authorList>
    </citation>
    <scope>NUCLEOTIDE SEQUENCE</scope>
    <source>
        <strain evidence="5">TK19036</strain>
    </source>
</reference>
<dbReference type="SMART" id="SM00342">
    <property type="entry name" value="HTH_ARAC"/>
    <property type="match status" value="1"/>
</dbReference>
<accession>A0AA49JC21</accession>
<evidence type="ECO:0000313" key="5">
    <source>
        <dbReference type="EMBL" id="WKN35243.1"/>
    </source>
</evidence>
<evidence type="ECO:0000256" key="1">
    <source>
        <dbReference type="ARBA" id="ARBA00023015"/>
    </source>
</evidence>
<dbReference type="AlphaFoldDB" id="A0AA49JC21"/>
<organism evidence="5">
    <name type="scientific">Roseihalotalea indica</name>
    <dbReference type="NCBI Taxonomy" id="2867963"/>
    <lineage>
        <taxon>Bacteria</taxon>
        <taxon>Pseudomonadati</taxon>
        <taxon>Bacteroidota</taxon>
        <taxon>Cytophagia</taxon>
        <taxon>Cytophagales</taxon>
        <taxon>Catalimonadaceae</taxon>
        <taxon>Roseihalotalea</taxon>
    </lineage>
</organism>
<dbReference type="PANTHER" id="PTHR43280">
    <property type="entry name" value="ARAC-FAMILY TRANSCRIPTIONAL REGULATOR"/>
    <property type="match status" value="1"/>
</dbReference>
<dbReference type="Gene3D" id="1.10.10.60">
    <property type="entry name" value="Homeodomain-like"/>
    <property type="match status" value="1"/>
</dbReference>
<dbReference type="GO" id="GO:0003700">
    <property type="term" value="F:DNA-binding transcription factor activity"/>
    <property type="evidence" value="ECO:0007669"/>
    <property type="project" value="InterPro"/>
</dbReference>
<evidence type="ECO:0000256" key="3">
    <source>
        <dbReference type="ARBA" id="ARBA00023163"/>
    </source>
</evidence>
<sequence>MEKTLTLENFYRTKLGILPSEIVGRVGQFNVFSLKDYVGDTAYPMPYSRKDYYKISLITGKNRVYYADKTLEVTDNMLLFANPQIPYNWEPLQPRQEGAFCVFTDAFFNGYGNIKEYPLFQPEGTPVLSLQNDEVAQVREIYQKMFQEIASDYPYKYDVLRNLVSELIHTALKLRPAQLQKVVKSDSNAADRITALFLELVERQFPIESPVQRIHFRTPGEYAGQLNVHINHLNKVLKETTGKTTSQLLAERLTMEARAMLKHTHWNISEISWCLGFEDPSHFIKFFKKNTQTTPTGFRG</sequence>
<evidence type="ECO:0000256" key="2">
    <source>
        <dbReference type="ARBA" id="ARBA00023125"/>
    </source>
</evidence>
<proteinExistence type="predicted"/>
<protein>
    <submittedName>
        <fullName evidence="5">Helix-turn-helix transcriptional regulator</fullName>
    </submittedName>
</protein>
<gene>
    <name evidence="5" type="ORF">K4G66_22965</name>
</gene>
<evidence type="ECO:0000259" key="4">
    <source>
        <dbReference type="PROSITE" id="PS01124"/>
    </source>
</evidence>
<dbReference type="PANTHER" id="PTHR43280:SF32">
    <property type="entry name" value="TRANSCRIPTIONAL REGULATORY PROTEIN"/>
    <property type="match status" value="1"/>
</dbReference>
<dbReference type="InterPro" id="IPR009057">
    <property type="entry name" value="Homeodomain-like_sf"/>
</dbReference>
<dbReference type="InterPro" id="IPR018060">
    <property type="entry name" value="HTH_AraC"/>
</dbReference>
<dbReference type="GO" id="GO:0043565">
    <property type="term" value="F:sequence-specific DNA binding"/>
    <property type="evidence" value="ECO:0007669"/>
    <property type="project" value="InterPro"/>
</dbReference>
<keyword evidence="2" id="KW-0238">DNA-binding</keyword>
<dbReference type="SUPFAM" id="SSF46689">
    <property type="entry name" value="Homeodomain-like"/>
    <property type="match status" value="1"/>
</dbReference>